<gene>
    <name evidence="7" type="ORF">LFW2832_00140</name>
</gene>
<comment type="subcellular location">
    <subcellularLocation>
        <location evidence="1">Membrane</location>
        <topology evidence="1">Multi-pass membrane protein</topology>
    </subcellularLocation>
</comment>
<feature type="transmembrane region" description="Helical" evidence="6">
    <location>
        <begin position="6"/>
        <end position="24"/>
    </location>
</feature>
<feature type="coiled-coil region" evidence="5">
    <location>
        <begin position="34"/>
        <end position="61"/>
    </location>
</feature>
<dbReference type="PANTHER" id="PTHR42198:SF1">
    <property type="entry name" value="INTEGRAL MEMBRANE PROTEIN"/>
    <property type="match status" value="1"/>
</dbReference>
<comment type="caution">
    <text evidence="7">The sequence shown here is derived from an EMBL/GenBank/DDBJ whole genome shotgun (WGS) entry which is preliminary data.</text>
</comment>
<accession>A0A5E4LPR5</accession>
<keyword evidence="4 6" id="KW-0472">Membrane</keyword>
<protein>
    <recommendedName>
        <fullName evidence="9">DUF106 domain-containing protein</fullName>
    </recommendedName>
</protein>
<evidence type="ECO:0000256" key="1">
    <source>
        <dbReference type="ARBA" id="ARBA00004141"/>
    </source>
</evidence>
<keyword evidence="2 6" id="KW-0812">Transmembrane</keyword>
<organism evidence="7 8">
    <name type="scientific">Candidatus Bilamarchaeum dharawalense</name>
    <dbReference type="NCBI Taxonomy" id="2885759"/>
    <lineage>
        <taxon>Archaea</taxon>
        <taxon>Candidatus Micrarchaeota</taxon>
        <taxon>Candidatus Micrarchaeia</taxon>
        <taxon>Candidatus Anstonellales</taxon>
        <taxon>Candidatus Bilamarchaeaceae</taxon>
        <taxon>Candidatus Bilamarchaeum</taxon>
    </lineage>
</organism>
<feature type="transmembrane region" description="Helical" evidence="6">
    <location>
        <begin position="84"/>
        <end position="102"/>
    </location>
</feature>
<proteinExistence type="predicted"/>
<sequence length="284" mass="32263">MAFELFIGLVTVLAVAYALLAKYVQNKFVDKKQMEDYQAKMKLLNEEYEKAKKTGDKKKMQDALDRQMAFMPEMNKIMFAQFKPMIYIIIVFAVFSWVIGAMDDTIKDDILLNLSDDGLGCDKMAGDGIYSTCYQLNNENYGKWTVTGIVYESGHELARNQSYFQYGLSDNDSYVEGDKGEVVTTTTDKLEYTKGETVSIYAKPANMTKPGWFGGPRQIVVEKVQAVLSNGTYFRVDLPITIPIVNIKSFYQPVVWFIFISFILNLIMSLIMNKKSKVGAQNPK</sequence>
<name>A0A5E4LPR5_9ARCH</name>
<dbReference type="PANTHER" id="PTHR42198">
    <property type="entry name" value="INTEGRAL MEMBRANE PROTEIN"/>
    <property type="match status" value="1"/>
</dbReference>
<dbReference type="NCBIfam" id="NF041940">
    <property type="entry name" value="choice_anch_X"/>
    <property type="match status" value="1"/>
</dbReference>
<dbReference type="Pfam" id="PF01956">
    <property type="entry name" value="EMC3_TMCO1"/>
    <property type="match status" value="1"/>
</dbReference>
<dbReference type="SMART" id="SM01415">
    <property type="entry name" value="DUF106"/>
    <property type="match status" value="1"/>
</dbReference>
<reference evidence="7 8" key="1">
    <citation type="submission" date="2019-08" db="EMBL/GenBank/DDBJ databases">
        <authorList>
            <person name="Vazquez-Campos X."/>
        </authorList>
    </citation>
    <scope>NUCLEOTIDE SEQUENCE [LARGE SCALE GENOMIC DNA]</scope>
    <source>
        <strain evidence="7">LFW-283_2</strain>
    </source>
</reference>
<evidence type="ECO:0000256" key="5">
    <source>
        <dbReference type="SAM" id="Coils"/>
    </source>
</evidence>
<dbReference type="AlphaFoldDB" id="A0A5E4LPR5"/>
<evidence type="ECO:0000256" key="4">
    <source>
        <dbReference type="ARBA" id="ARBA00023136"/>
    </source>
</evidence>
<evidence type="ECO:0000256" key="2">
    <source>
        <dbReference type="ARBA" id="ARBA00022692"/>
    </source>
</evidence>
<dbReference type="InterPro" id="IPR002809">
    <property type="entry name" value="EMC3/TMCO1"/>
</dbReference>
<keyword evidence="5" id="KW-0175">Coiled coil</keyword>
<dbReference type="Proteomes" id="UP000789941">
    <property type="component" value="Unassembled WGS sequence"/>
</dbReference>
<dbReference type="GO" id="GO:0016020">
    <property type="term" value="C:membrane"/>
    <property type="evidence" value="ECO:0007669"/>
    <property type="project" value="UniProtKB-SubCell"/>
</dbReference>
<evidence type="ECO:0008006" key="9">
    <source>
        <dbReference type="Google" id="ProtNLM"/>
    </source>
</evidence>
<evidence type="ECO:0000313" key="8">
    <source>
        <dbReference type="Proteomes" id="UP000789941"/>
    </source>
</evidence>
<keyword evidence="3 6" id="KW-1133">Transmembrane helix</keyword>
<feature type="transmembrane region" description="Helical" evidence="6">
    <location>
        <begin position="254"/>
        <end position="272"/>
    </location>
</feature>
<evidence type="ECO:0000256" key="3">
    <source>
        <dbReference type="ARBA" id="ARBA00022989"/>
    </source>
</evidence>
<dbReference type="EMBL" id="CABMJJ010000004">
    <property type="protein sequence ID" value="VVC03003.1"/>
    <property type="molecule type" value="Genomic_DNA"/>
</dbReference>
<dbReference type="InterPro" id="IPR038978">
    <property type="entry name" value="MJ0935"/>
</dbReference>
<evidence type="ECO:0000256" key="6">
    <source>
        <dbReference type="SAM" id="Phobius"/>
    </source>
</evidence>
<evidence type="ECO:0000313" key="7">
    <source>
        <dbReference type="EMBL" id="VVC03003.1"/>
    </source>
</evidence>